<dbReference type="AlphaFoldDB" id="A0A367LNV4"/>
<comment type="caution">
    <text evidence="2">The sequence shown here is derived from an EMBL/GenBank/DDBJ whole genome shotgun (WGS) entry which is preliminary data.</text>
</comment>
<proteinExistence type="predicted"/>
<evidence type="ECO:0000313" key="3">
    <source>
        <dbReference type="Proteomes" id="UP000253664"/>
    </source>
</evidence>
<reference evidence="2 3" key="1">
    <citation type="journal article" date="2015" name="BMC Genomics">
        <title>Insights from the genome of Ophiocordyceps polyrhachis-furcata to pathogenicity and host specificity in insect fungi.</title>
        <authorList>
            <person name="Wichadakul D."/>
            <person name="Kobmoo N."/>
            <person name="Ingsriswang S."/>
            <person name="Tangphatsornruang S."/>
            <person name="Chantasingh D."/>
            <person name="Luangsa-ard J.J."/>
            <person name="Eurwilaichitr L."/>
        </authorList>
    </citation>
    <scope>NUCLEOTIDE SEQUENCE [LARGE SCALE GENOMIC DNA]</scope>
    <source>
        <strain evidence="2 3">BCC 54312</strain>
    </source>
</reference>
<gene>
    <name evidence="2" type="ORF">L249_2626</name>
</gene>
<accession>A0A367LNV4</accession>
<evidence type="ECO:0000313" key="2">
    <source>
        <dbReference type="EMBL" id="RCI16067.1"/>
    </source>
</evidence>
<name>A0A367LNV4_9HYPO</name>
<dbReference type="OrthoDB" id="5375886at2759"/>
<feature type="region of interest" description="Disordered" evidence="1">
    <location>
        <begin position="1"/>
        <end position="65"/>
    </location>
</feature>
<dbReference type="Proteomes" id="UP000253664">
    <property type="component" value="Unassembled WGS sequence"/>
</dbReference>
<sequence>MDKNDNNNNHSESPPPERQSGAQLHEPPASGQGIVDKSEKAGGDQVKGLSSNPQGSDEVVKQKFS</sequence>
<dbReference type="EMBL" id="LKCN02000001">
    <property type="protein sequence ID" value="RCI16067.1"/>
    <property type="molecule type" value="Genomic_DNA"/>
</dbReference>
<keyword evidence="3" id="KW-1185">Reference proteome</keyword>
<organism evidence="2 3">
    <name type="scientific">Ophiocordyceps polyrhachis-furcata BCC 54312</name>
    <dbReference type="NCBI Taxonomy" id="1330021"/>
    <lineage>
        <taxon>Eukaryota</taxon>
        <taxon>Fungi</taxon>
        <taxon>Dikarya</taxon>
        <taxon>Ascomycota</taxon>
        <taxon>Pezizomycotina</taxon>
        <taxon>Sordariomycetes</taxon>
        <taxon>Hypocreomycetidae</taxon>
        <taxon>Hypocreales</taxon>
        <taxon>Ophiocordycipitaceae</taxon>
        <taxon>Ophiocordyceps</taxon>
    </lineage>
</organism>
<protein>
    <submittedName>
        <fullName evidence="2">Uncharacterized protein</fullName>
    </submittedName>
</protein>
<evidence type="ECO:0000256" key="1">
    <source>
        <dbReference type="SAM" id="MobiDB-lite"/>
    </source>
</evidence>